<dbReference type="Proteomes" id="UP001190700">
    <property type="component" value="Unassembled WGS sequence"/>
</dbReference>
<dbReference type="EMBL" id="LGRX02026252">
    <property type="protein sequence ID" value="KAK3251131.1"/>
    <property type="molecule type" value="Genomic_DNA"/>
</dbReference>
<sequence length="122" mass="12799">MAKLASGIKRGWGHDLPEYPSSLDIRGAAYTDSSTAFHSVRLTELAPGGGDAIDPAGTGSLVVPAEDADAFPPPDEPQEPACYGAALDDEDGTDWPAFRSSPVWLPKYSGVTGDEHDNTTKP</sequence>
<dbReference type="AlphaFoldDB" id="A0AAE0C9X0"/>
<reference evidence="2 3" key="1">
    <citation type="journal article" date="2015" name="Genome Biol. Evol.">
        <title>Comparative Genomics of a Bacterivorous Green Alga Reveals Evolutionary Causalities and Consequences of Phago-Mixotrophic Mode of Nutrition.</title>
        <authorList>
            <person name="Burns J.A."/>
            <person name="Paasch A."/>
            <person name="Narechania A."/>
            <person name="Kim E."/>
        </authorList>
    </citation>
    <scope>NUCLEOTIDE SEQUENCE [LARGE SCALE GENOMIC DNA]</scope>
    <source>
        <strain evidence="2 3">PLY_AMNH</strain>
    </source>
</reference>
<evidence type="ECO:0000313" key="2">
    <source>
        <dbReference type="EMBL" id="KAK3251131.1"/>
    </source>
</evidence>
<organism evidence="2 3">
    <name type="scientific">Cymbomonas tetramitiformis</name>
    <dbReference type="NCBI Taxonomy" id="36881"/>
    <lineage>
        <taxon>Eukaryota</taxon>
        <taxon>Viridiplantae</taxon>
        <taxon>Chlorophyta</taxon>
        <taxon>Pyramimonadophyceae</taxon>
        <taxon>Pyramimonadales</taxon>
        <taxon>Pyramimonadaceae</taxon>
        <taxon>Cymbomonas</taxon>
    </lineage>
</organism>
<accession>A0AAE0C9X0</accession>
<gene>
    <name evidence="2" type="ORF">CYMTET_39523</name>
</gene>
<proteinExistence type="predicted"/>
<evidence type="ECO:0000256" key="1">
    <source>
        <dbReference type="SAM" id="MobiDB-lite"/>
    </source>
</evidence>
<name>A0AAE0C9X0_9CHLO</name>
<protein>
    <submittedName>
        <fullName evidence="2">Uncharacterized protein</fullName>
    </submittedName>
</protein>
<keyword evidence="3" id="KW-1185">Reference proteome</keyword>
<evidence type="ECO:0000313" key="3">
    <source>
        <dbReference type="Proteomes" id="UP001190700"/>
    </source>
</evidence>
<feature type="region of interest" description="Disordered" evidence="1">
    <location>
        <begin position="66"/>
        <end position="99"/>
    </location>
</feature>
<comment type="caution">
    <text evidence="2">The sequence shown here is derived from an EMBL/GenBank/DDBJ whole genome shotgun (WGS) entry which is preliminary data.</text>
</comment>